<feature type="compositionally biased region" description="Polar residues" evidence="11">
    <location>
        <begin position="42"/>
        <end position="58"/>
    </location>
</feature>
<feature type="compositionally biased region" description="Acidic residues" evidence="11">
    <location>
        <begin position="374"/>
        <end position="386"/>
    </location>
</feature>
<evidence type="ECO:0000313" key="13">
    <source>
        <dbReference type="Proteomes" id="UP000095280"/>
    </source>
</evidence>
<dbReference type="InterPro" id="IPR014729">
    <property type="entry name" value="Rossmann-like_a/b/a_fold"/>
</dbReference>
<dbReference type="SUPFAM" id="SSF52374">
    <property type="entry name" value="Nucleotidylyl transferase"/>
    <property type="match status" value="1"/>
</dbReference>
<accession>A0A1I8G367</accession>
<evidence type="ECO:0000256" key="7">
    <source>
        <dbReference type="ARBA" id="ARBA00023209"/>
    </source>
</evidence>
<dbReference type="UniPathway" id="UPA00753">
    <property type="reaction ID" value="UER00739"/>
</dbReference>
<evidence type="ECO:0000256" key="3">
    <source>
        <dbReference type="ARBA" id="ARBA00022516"/>
    </source>
</evidence>
<keyword evidence="8" id="KW-1208">Phospholipid metabolism</keyword>
<evidence type="ECO:0000256" key="2">
    <source>
        <dbReference type="ARBA" id="ARBA00010101"/>
    </source>
</evidence>
<dbReference type="GO" id="GO:0031210">
    <property type="term" value="F:phosphatidylcholine binding"/>
    <property type="evidence" value="ECO:0007669"/>
    <property type="project" value="TreeGrafter"/>
</dbReference>
<sequence length="429" mass="47998">MPKRKHASPLVEQRQLSGNDKNSNANNRDSEGSVRSVESAKLPTNVTPAGTESSNRLQPATLACNHVRPAPFSDDPDAQAILQATDYSVKVSLEDAKAGRSVRPVRVYADGIYDMFHSGHARQLMQAKMAFPNAYLIVGVCNDVDTHRMKGNTVMRESERYEAVRHCRYVDEVLRDAPWSYDYDFLSKHKIDFVAHDDLPYGAGNTEDVYKWIKDRGMFLATERTEGISTTDVIARIILDYDVYLRRNLKRGLSRKELGISYMKEKELQVKETFSTMRDRIGQTRRELIGKWEQQSNRFVSGFVSVFGHDGRISHWVRDKRLAFARAISPEFVQLQQGPQQQQPSLSSSSASSPVAKRGRPLLPSGASVGAAFSDEDDEEETEDWDTLFPKLRAAAAVQHRHQQTGGEAAAAAAPVAADPIMLKDSLRA</sequence>
<dbReference type="InterPro" id="IPR045049">
    <property type="entry name" value="Pcy1-like"/>
</dbReference>
<dbReference type="PANTHER" id="PTHR10739:SF13">
    <property type="entry name" value="CHOLINE-PHOSPHATE CYTIDYLYLTRANSFERASE"/>
    <property type="match status" value="1"/>
</dbReference>
<evidence type="ECO:0000256" key="6">
    <source>
        <dbReference type="ARBA" id="ARBA00023098"/>
    </source>
</evidence>
<dbReference type="EC" id="2.7.7.15" evidence="10"/>
<dbReference type="AlphaFoldDB" id="A0A1I8G367"/>
<feature type="region of interest" description="Disordered" evidence="11">
    <location>
        <begin position="335"/>
        <end position="417"/>
    </location>
</feature>
<keyword evidence="3" id="KW-0444">Lipid biosynthesis</keyword>
<evidence type="ECO:0000256" key="9">
    <source>
        <dbReference type="ARBA" id="ARBA00025706"/>
    </source>
</evidence>
<keyword evidence="4" id="KW-0808">Transferase</keyword>
<proteinExistence type="inferred from homology"/>
<keyword evidence="13" id="KW-1185">Reference proteome</keyword>
<evidence type="ECO:0000256" key="10">
    <source>
        <dbReference type="ARBA" id="ARBA00026101"/>
    </source>
</evidence>
<feature type="compositionally biased region" description="Low complexity" evidence="11">
    <location>
        <begin position="335"/>
        <end position="354"/>
    </location>
</feature>
<feature type="compositionally biased region" description="Polar residues" evidence="11">
    <location>
        <begin position="14"/>
        <end position="27"/>
    </location>
</feature>
<dbReference type="InterPro" id="IPR041723">
    <property type="entry name" value="CCT"/>
</dbReference>
<evidence type="ECO:0000256" key="4">
    <source>
        <dbReference type="ARBA" id="ARBA00022679"/>
    </source>
</evidence>
<comment type="pathway">
    <text evidence="9">Phospholipid metabolism; phosphatidylcholine biosynthesis; phosphatidylcholine from phosphocholine: step 1/2.</text>
</comment>
<evidence type="ECO:0000313" key="14">
    <source>
        <dbReference type="WBParaSite" id="maker-uti_cns_0000655-snap-gene-1.29-mRNA-1"/>
    </source>
</evidence>
<dbReference type="InterPro" id="IPR004821">
    <property type="entry name" value="Cyt_trans-like"/>
</dbReference>
<evidence type="ECO:0000256" key="1">
    <source>
        <dbReference type="ARBA" id="ARBA00005189"/>
    </source>
</evidence>
<comment type="similarity">
    <text evidence="2">Belongs to the cytidylyltransferase family.</text>
</comment>
<feature type="region of interest" description="Disordered" evidence="11">
    <location>
        <begin position="1"/>
        <end position="58"/>
    </location>
</feature>
<dbReference type="WBParaSite" id="maker-uti_cns_0000655-snap-gene-1.29-mRNA-1">
    <property type="protein sequence ID" value="maker-uti_cns_0000655-snap-gene-1.29-mRNA-1"/>
    <property type="gene ID" value="maker-uti_cns_0000655-snap-gene-1.29"/>
</dbReference>
<evidence type="ECO:0000256" key="8">
    <source>
        <dbReference type="ARBA" id="ARBA00023264"/>
    </source>
</evidence>
<evidence type="ECO:0000256" key="11">
    <source>
        <dbReference type="SAM" id="MobiDB-lite"/>
    </source>
</evidence>
<organism evidence="13 14">
    <name type="scientific">Macrostomum lignano</name>
    <dbReference type="NCBI Taxonomy" id="282301"/>
    <lineage>
        <taxon>Eukaryota</taxon>
        <taxon>Metazoa</taxon>
        <taxon>Spiralia</taxon>
        <taxon>Lophotrochozoa</taxon>
        <taxon>Platyhelminthes</taxon>
        <taxon>Rhabditophora</taxon>
        <taxon>Macrostomorpha</taxon>
        <taxon>Macrostomida</taxon>
        <taxon>Macrostomidae</taxon>
        <taxon>Macrostomum</taxon>
    </lineage>
</organism>
<dbReference type="CDD" id="cd02174">
    <property type="entry name" value="CCT"/>
    <property type="match status" value="1"/>
</dbReference>
<dbReference type="NCBIfam" id="TIGR00125">
    <property type="entry name" value="cyt_tran_rel"/>
    <property type="match status" value="1"/>
</dbReference>
<name>A0A1I8G367_9PLAT</name>
<evidence type="ECO:0000256" key="5">
    <source>
        <dbReference type="ARBA" id="ARBA00022695"/>
    </source>
</evidence>
<evidence type="ECO:0000259" key="12">
    <source>
        <dbReference type="Pfam" id="PF01467"/>
    </source>
</evidence>
<protein>
    <recommendedName>
        <fullName evidence="10">choline-phosphate cytidylyltransferase</fullName>
        <ecNumber evidence="10">2.7.7.15</ecNumber>
    </recommendedName>
</protein>
<feature type="domain" description="Cytidyltransferase-like" evidence="12">
    <location>
        <begin position="108"/>
        <end position="236"/>
    </location>
</feature>
<dbReference type="GO" id="GO:0004105">
    <property type="term" value="F:choline-phosphate cytidylyltransferase activity"/>
    <property type="evidence" value="ECO:0007669"/>
    <property type="project" value="UniProtKB-EC"/>
</dbReference>
<dbReference type="PANTHER" id="PTHR10739">
    <property type="entry name" value="CYTIDYLYLTRANSFERASE"/>
    <property type="match status" value="1"/>
</dbReference>
<dbReference type="FunFam" id="3.40.50.620:FF:000016">
    <property type="entry name" value="Putative choline-phosphate cytidylyltransferase B"/>
    <property type="match status" value="1"/>
</dbReference>
<dbReference type="Pfam" id="PF01467">
    <property type="entry name" value="CTP_transf_like"/>
    <property type="match status" value="1"/>
</dbReference>
<keyword evidence="6" id="KW-0443">Lipid metabolism</keyword>
<keyword evidence="5" id="KW-0548">Nucleotidyltransferase</keyword>
<dbReference type="Gene3D" id="3.40.50.620">
    <property type="entry name" value="HUPs"/>
    <property type="match status" value="1"/>
</dbReference>
<comment type="pathway">
    <text evidence="1">Lipid metabolism.</text>
</comment>
<dbReference type="Proteomes" id="UP000095280">
    <property type="component" value="Unplaced"/>
</dbReference>
<keyword evidence="7" id="KW-0594">Phospholipid biosynthesis</keyword>
<reference evidence="14" key="1">
    <citation type="submission" date="2016-11" db="UniProtKB">
        <authorList>
            <consortium name="WormBaseParasite"/>
        </authorList>
    </citation>
    <scope>IDENTIFICATION</scope>
</reference>